<dbReference type="SUPFAM" id="SSF52091">
    <property type="entry name" value="SpoIIaa-like"/>
    <property type="match status" value="1"/>
</dbReference>
<dbReference type="Gene3D" id="3.30.750.24">
    <property type="entry name" value="STAS domain"/>
    <property type="match status" value="1"/>
</dbReference>
<organism evidence="3 4">
    <name type="scientific">Escherichia coli</name>
    <dbReference type="NCBI Taxonomy" id="562"/>
    <lineage>
        <taxon>Bacteria</taxon>
        <taxon>Pseudomonadati</taxon>
        <taxon>Pseudomonadota</taxon>
        <taxon>Gammaproteobacteria</taxon>
        <taxon>Enterobacterales</taxon>
        <taxon>Enterobacteriaceae</taxon>
        <taxon>Escherichia</taxon>
    </lineage>
</organism>
<dbReference type="Pfam" id="PF01740">
    <property type="entry name" value="STAS"/>
    <property type="match status" value="1"/>
</dbReference>
<gene>
    <name evidence="3" type="ORF">EIMP300_58240</name>
</gene>
<dbReference type="EMBL" id="AP022360">
    <property type="protein sequence ID" value="BBU84424.1"/>
    <property type="molecule type" value="Genomic_DNA"/>
</dbReference>
<evidence type="ECO:0000313" key="3">
    <source>
        <dbReference type="EMBL" id="BBU84424.1"/>
    </source>
</evidence>
<dbReference type="InterPro" id="IPR036513">
    <property type="entry name" value="STAS_dom_sf"/>
</dbReference>
<keyword evidence="1" id="KW-0472">Membrane</keyword>
<evidence type="ECO:0000256" key="1">
    <source>
        <dbReference type="SAM" id="Phobius"/>
    </source>
</evidence>
<dbReference type="PROSITE" id="PS50801">
    <property type="entry name" value="STAS"/>
    <property type="match status" value="1"/>
</dbReference>
<reference evidence="3 4" key="1">
    <citation type="submission" date="2020-01" db="EMBL/GenBank/DDBJ databases">
        <title>Dynamics of blaIMP-6 dissemination in carbapenem resistant Enterobacteriacea isolated from regional surveillance in Osaka, Japan.</title>
        <authorList>
            <person name="Abe R."/>
            <person name="Akeda Y."/>
            <person name="Sugawara Y."/>
            <person name="Yamamoto N."/>
            <person name="Tomono K."/>
            <person name="Takeuchi D."/>
            <person name="Kawahara R."/>
            <person name="Hamada S."/>
        </authorList>
    </citation>
    <scope>NUCLEOTIDE SEQUENCE [LARGE SCALE GENOMIC DNA]</scope>
    <source>
        <strain evidence="3 4">E300</strain>
    </source>
</reference>
<keyword evidence="1" id="KW-0812">Transmembrane</keyword>
<dbReference type="Proteomes" id="UP000467488">
    <property type="component" value="Chromosome"/>
</dbReference>
<feature type="domain" description="STAS" evidence="2">
    <location>
        <begin position="96"/>
        <end position="162"/>
    </location>
</feature>
<evidence type="ECO:0000313" key="4">
    <source>
        <dbReference type="Proteomes" id="UP000467488"/>
    </source>
</evidence>
<keyword evidence="1" id="KW-1133">Transmembrane helix</keyword>
<dbReference type="InterPro" id="IPR002645">
    <property type="entry name" value="STAS_dom"/>
</dbReference>
<dbReference type="AlphaFoldDB" id="A0A8S0FUS5"/>
<dbReference type="GO" id="GO:0016020">
    <property type="term" value="C:membrane"/>
    <property type="evidence" value="ECO:0007669"/>
    <property type="project" value="InterPro"/>
</dbReference>
<feature type="transmembrane region" description="Helical" evidence="1">
    <location>
        <begin position="56"/>
        <end position="85"/>
    </location>
</feature>
<sequence>MAHSILVILALLVLAPLLSWLPLSAMAALLLMVAWNMSEAHKVVDLLRHAPKDDIIVMLLCMSLTVLFDMVIAISVGIVLASLLFMRRIARMTRLAPVVVDVPDDVLVLRVIGPLFFAAAEGLFTDLESRLEGKRIVILKWDAVPVLDAGGLDAFQRFVKRLPEGCEQVYCACATWNSSHCALWLAQAFNRSRDASHSSRIVARRWRIYKYEIDQSAQTDWSANCIIC</sequence>
<dbReference type="InterPro" id="IPR001902">
    <property type="entry name" value="SLC26A/SulP_fam"/>
</dbReference>
<dbReference type="GO" id="GO:0055085">
    <property type="term" value="P:transmembrane transport"/>
    <property type="evidence" value="ECO:0007669"/>
    <property type="project" value="InterPro"/>
</dbReference>
<accession>A0A8S0FUS5</accession>
<name>A0A8S0FUS5_ECOLX</name>
<dbReference type="PANTHER" id="PTHR11814">
    <property type="entry name" value="SULFATE TRANSPORTER"/>
    <property type="match status" value="1"/>
</dbReference>
<evidence type="ECO:0000259" key="2">
    <source>
        <dbReference type="PROSITE" id="PS50801"/>
    </source>
</evidence>
<proteinExistence type="predicted"/>
<protein>
    <recommendedName>
        <fullName evidence="2">STAS domain-containing protein</fullName>
    </recommendedName>
</protein>